<dbReference type="OrthoDB" id="913043at2759"/>
<evidence type="ECO:0008006" key="3">
    <source>
        <dbReference type="Google" id="ProtNLM"/>
    </source>
</evidence>
<sequence length="157" mass="17644">MDAINPMILKKTIDTIPILTEENFSSWKTQITALFKLGGLKDQILDGEPSLDENDNTIICAIILAKLSATTHNNLVTSANEEDAIALWKAILKRFISTEPSNRARLYNQFANISFDPSNIEKFITERILSLTTFSEDYPPVLKISNNQLLICKMAIK</sequence>
<dbReference type="AlphaFoldDB" id="A0A0L6UR61"/>
<dbReference type="EMBL" id="LAVV01009608">
    <property type="protein sequence ID" value="KNZ50310.1"/>
    <property type="molecule type" value="Genomic_DNA"/>
</dbReference>
<reference evidence="1 2" key="1">
    <citation type="submission" date="2015-08" db="EMBL/GenBank/DDBJ databases">
        <title>Next Generation Sequencing and Analysis of the Genome of Puccinia sorghi L Schw, the Causal Agent of Maize Common Rust.</title>
        <authorList>
            <person name="Rochi L."/>
            <person name="Burguener G."/>
            <person name="Darino M."/>
            <person name="Turjanski A."/>
            <person name="Kreff E."/>
            <person name="Dieguez M.J."/>
            <person name="Sacco F."/>
        </authorList>
    </citation>
    <scope>NUCLEOTIDE SEQUENCE [LARGE SCALE GENOMIC DNA]</scope>
    <source>
        <strain evidence="1 2">RO10H11247</strain>
    </source>
</reference>
<dbReference type="Proteomes" id="UP000037035">
    <property type="component" value="Unassembled WGS sequence"/>
</dbReference>
<organism evidence="1 2">
    <name type="scientific">Puccinia sorghi</name>
    <dbReference type="NCBI Taxonomy" id="27349"/>
    <lineage>
        <taxon>Eukaryota</taxon>
        <taxon>Fungi</taxon>
        <taxon>Dikarya</taxon>
        <taxon>Basidiomycota</taxon>
        <taxon>Pucciniomycotina</taxon>
        <taxon>Pucciniomycetes</taxon>
        <taxon>Pucciniales</taxon>
        <taxon>Pucciniaceae</taxon>
        <taxon>Puccinia</taxon>
    </lineage>
</organism>
<gene>
    <name evidence="1" type="ORF">VP01_4496g1</name>
</gene>
<proteinExistence type="predicted"/>
<accession>A0A0L6UR61</accession>
<name>A0A0L6UR61_9BASI</name>
<evidence type="ECO:0000313" key="1">
    <source>
        <dbReference type="EMBL" id="KNZ50310.1"/>
    </source>
</evidence>
<comment type="caution">
    <text evidence="1">The sequence shown here is derived from an EMBL/GenBank/DDBJ whole genome shotgun (WGS) entry which is preliminary data.</text>
</comment>
<protein>
    <recommendedName>
        <fullName evidence="3">DUF4219 domain-containing protein</fullName>
    </recommendedName>
</protein>
<keyword evidence="2" id="KW-1185">Reference proteome</keyword>
<evidence type="ECO:0000313" key="2">
    <source>
        <dbReference type="Proteomes" id="UP000037035"/>
    </source>
</evidence>
<dbReference type="VEuPathDB" id="FungiDB:VP01_4496g1"/>